<dbReference type="Proteomes" id="UP000274907">
    <property type="component" value="Unassembled WGS sequence"/>
</dbReference>
<name>A0A3R9ZFK3_9CORY</name>
<dbReference type="RefSeq" id="WP_126119538.1">
    <property type="nucleotide sequence ID" value="NZ_RXHJ01000002.1"/>
</dbReference>
<evidence type="ECO:0000313" key="3">
    <source>
        <dbReference type="Proteomes" id="UP000274907"/>
    </source>
</evidence>
<feature type="domain" description="Mycothiol-dependent maleylpyruvate isomerase metal-binding" evidence="1">
    <location>
        <begin position="21"/>
        <end position="149"/>
    </location>
</feature>
<accession>A0A3R9ZFK3</accession>
<dbReference type="SUPFAM" id="SSF109854">
    <property type="entry name" value="DinB/YfiT-like putative metalloenzymes"/>
    <property type="match status" value="1"/>
</dbReference>
<evidence type="ECO:0000259" key="1">
    <source>
        <dbReference type="Pfam" id="PF11716"/>
    </source>
</evidence>
<dbReference type="Gene3D" id="1.20.120.450">
    <property type="entry name" value="dinb family like domain"/>
    <property type="match status" value="1"/>
</dbReference>
<dbReference type="Pfam" id="PF11716">
    <property type="entry name" value="MDMPI_N"/>
    <property type="match status" value="1"/>
</dbReference>
<protein>
    <recommendedName>
        <fullName evidence="1">Mycothiol-dependent maleylpyruvate isomerase metal-binding domain-containing protein</fullName>
    </recommendedName>
</protein>
<dbReference type="GO" id="GO:0046872">
    <property type="term" value="F:metal ion binding"/>
    <property type="evidence" value="ECO:0007669"/>
    <property type="project" value="InterPro"/>
</dbReference>
<dbReference type="OrthoDB" id="5118203at2"/>
<evidence type="ECO:0000313" key="2">
    <source>
        <dbReference type="EMBL" id="RSZ65443.1"/>
    </source>
</evidence>
<organism evidence="2 3">
    <name type="scientific">Corynebacterium hylobatis</name>
    <dbReference type="NCBI Taxonomy" id="1859290"/>
    <lineage>
        <taxon>Bacteria</taxon>
        <taxon>Bacillati</taxon>
        <taxon>Actinomycetota</taxon>
        <taxon>Actinomycetes</taxon>
        <taxon>Mycobacteriales</taxon>
        <taxon>Corynebacteriaceae</taxon>
        <taxon>Corynebacterium</taxon>
    </lineage>
</organism>
<dbReference type="InterPro" id="IPR024344">
    <property type="entry name" value="MDMPI_metal-binding"/>
</dbReference>
<proteinExistence type="predicted"/>
<comment type="caution">
    <text evidence="2">The sequence shown here is derived from an EMBL/GenBank/DDBJ whole genome shotgun (WGS) entry which is preliminary data.</text>
</comment>
<reference evidence="2 3" key="1">
    <citation type="submission" date="2018-12" db="EMBL/GenBank/DDBJ databases">
        <title>YIM 101343 draft genome.</title>
        <authorList>
            <person name="Chen X."/>
        </authorList>
    </citation>
    <scope>NUCLEOTIDE SEQUENCE [LARGE SCALE GENOMIC DNA]</scope>
    <source>
        <strain evidence="2 3">YIM 101343</strain>
    </source>
</reference>
<dbReference type="EMBL" id="RXHJ01000002">
    <property type="protein sequence ID" value="RSZ65443.1"/>
    <property type="molecule type" value="Genomic_DNA"/>
</dbReference>
<keyword evidence="3" id="KW-1185">Reference proteome</keyword>
<sequence>MAERLDRATDPRIRGDLHLARRATANFLRVLHQMRTGDYPTVTILPGVSRAEVISLLGHQAREFAELCARLRGGEGPDAQLRTVPAEVIRYGATLPPQALHNLFQHSAVHLDVEWRDLPEHLWSTPVHTENRSETTPAQLLGDRAVDLWRATVLLDLGESESFIPEQLRGRRAGELERLLLR</sequence>
<dbReference type="InterPro" id="IPR034660">
    <property type="entry name" value="DinB/YfiT-like"/>
</dbReference>
<dbReference type="AlphaFoldDB" id="A0A3R9ZFK3"/>
<gene>
    <name evidence="2" type="ORF">EAH68_01395</name>
</gene>